<dbReference type="PANTHER" id="PTHR36842">
    <property type="entry name" value="PROTEIN TOLB HOMOLOG"/>
    <property type="match status" value="1"/>
</dbReference>
<dbReference type="OrthoDB" id="9812921at2"/>
<dbReference type="Pfam" id="PF07676">
    <property type="entry name" value="PD40"/>
    <property type="match status" value="2"/>
</dbReference>
<gene>
    <name evidence="2" type="ORF">DQQ10_21830</name>
</gene>
<comment type="caution">
    <text evidence="2">The sequence shown here is derived from an EMBL/GenBank/DDBJ whole genome shotgun (WGS) entry which is preliminary data.</text>
</comment>
<sequence length="300" mass="34111">MKYTGIVLLIILTSCADKKVEISATKVAVTPNVPAIAFHRDSAIYLQRENQKPLFVVKGFSPAISPDGKQLTFQKYSLNNASEIFIMDLASKKCERLNVRSNNFHDAVWSPDGIHIAFNVFVDSDWKIGIIKSNNADFRILNDPSEWGIQKITWATDGKSIIAHSFFSLLEISLDGQPLQQMNIRDKISDKFNLSGNDRFWATTNKKGFYFTCGVREKSKGKERSVKAVMYYNRKTDKVTRLSPTDCYVDDLFVADDSTIFFSASPFEGDTAHIYRYDREHDKLDLFVRGADTPTWTTKL</sequence>
<protein>
    <recommendedName>
        <fullName evidence="4">Dipeptidylpeptidase IV N-terminal domain-containing protein</fullName>
    </recommendedName>
</protein>
<evidence type="ECO:0000313" key="3">
    <source>
        <dbReference type="Proteomes" id="UP000251889"/>
    </source>
</evidence>
<dbReference type="Gene3D" id="2.120.10.30">
    <property type="entry name" value="TolB, C-terminal domain"/>
    <property type="match status" value="1"/>
</dbReference>
<accession>A0A364XXC9</accession>
<evidence type="ECO:0000313" key="2">
    <source>
        <dbReference type="EMBL" id="RAV98941.1"/>
    </source>
</evidence>
<dbReference type="EMBL" id="QMFY01000014">
    <property type="protein sequence ID" value="RAV98941.1"/>
    <property type="molecule type" value="Genomic_DNA"/>
</dbReference>
<dbReference type="AlphaFoldDB" id="A0A364XXC9"/>
<evidence type="ECO:0000256" key="1">
    <source>
        <dbReference type="ARBA" id="ARBA00009820"/>
    </source>
</evidence>
<reference evidence="2 3" key="1">
    <citation type="submission" date="2018-06" db="EMBL/GenBank/DDBJ databases">
        <title>Chryseolinea flavus sp. nov., a member of the phylum Bacteroidetes isolated from soil.</title>
        <authorList>
            <person name="Li Y."/>
            <person name="Wang J."/>
        </authorList>
    </citation>
    <scope>NUCLEOTIDE SEQUENCE [LARGE SCALE GENOMIC DNA]</scope>
    <source>
        <strain evidence="2 3">SDU1-6</strain>
    </source>
</reference>
<dbReference type="InterPro" id="IPR011659">
    <property type="entry name" value="WD40"/>
</dbReference>
<dbReference type="PROSITE" id="PS51257">
    <property type="entry name" value="PROKAR_LIPOPROTEIN"/>
    <property type="match status" value="1"/>
</dbReference>
<comment type="similarity">
    <text evidence="1">Belongs to the TolB family.</text>
</comment>
<dbReference type="PANTHER" id="PTHR36842:SF1">
    <property type="entry name" value="PROTEIN TOLB"/>
    <property type="match status" value="1"/>
</dbReference>
<dbReference type="InterPro" id="IPR011042">
    <property type="entry name" value="6-blade_b-propeller_TolB-like"/>
</dbReference>
<keyword evidence="3" id="KW-1185">Reference proteome</keyword>
<dbReference type="Proteomes" id="UP000251889">
    <property type="component" value="Unassembled WGS sequence"/>
</dbReference>
<dbReference type="RefSeq" id="WP_112749050.1">
    <property type="nucleotide sequence ID" value="NZ_QMFY01000014.1"/>
</dbReference>
<organism evidence="2 3">
    <name type="scientific">Pseudochryseolinea flava</name>
    <dbReference type="NCBI Taxonomy" id="2059302"/>
    <lineage>
        <taxon>Bacteria</taxon>
        <taxon>Pseudomonadati</taxon>
        <taxon>Bacteroidota</taxon>
        <taxon>Cytophagia</taxon>
        <taxon>Cytophagales</taxon>
        <taxon>Fulvivirgaceae</taxon>
        <taxon>Pseudochryseolinea</taxon>
    </lineage>
</organism>
<proteinExistence type="inferred from homology"/>
<evidence type="ECO:0008006" key="4">
    <source>
        <dbReference type="Google" id="ProtNLM"/>
    </source>
</evidence>
<name>A0A364XXC9_9BACT</name>
<dbReference type="SUPFAM" id="SSF82171">
    <property type="entry name" value="DPP6 N-terminal domain-like"/>
    <property type="match status" value="1"/>
</dbReference>